<reference evidence="2" key="2">
    <citation type="journal article" date="2023" name="Plants (Basel)">
        <title>Annotation of the Turnera subulata (Passifloraceae) Draft Genome Reveals the S-Locus Evolved after the Divergence of Turneroideae from Passifloroideae in a Stepwise Manner.</title>
        <authorList>
            <person name="Henning P.M."/>
            <person name="Roalson E.H."/>
            <person name="Mir W."/>
            <person name="McCubbin A.G."/>
            <person name="Shore J.S."/>
        </authorList>
    </citation>
    <scope>NUCLEOTIDE SEQUENCE</scope>
    <source>
        <strain evidence="2">F60SS</strain>
    </source>
</reference>
<reference evidence="2" key="1">
    <citation type="submission" date="2022-02" db="EMBL/GenBank/DDBJ databases">
        <authorList>
            <person name="Henning P.M."/>
            <person name="McCubbin A.G."/>
            <person name="Shore J.S."/>
        </authorList>
    </citation>
    <scope>NUCLEOTIDE SEQUENCE</scope>
    <source>
        <strain evidence="2">F60SS</strain>
        <tissue evidence="2">Leaves</tissue>
    </source>
</reference>
<evidence type="ECO:0000313" key="3">
    <source>
        <dbReference type="Proteomes" id="UP001141552"/>
    </source>
</evidence>
<feature type="region of interest" description="Disordered" evidence="1">
    <location>
        <begin position="258"/>
        <end position="384"/>
    </location>
</feature>
<evidence type="ECO:0000313" key="2">
    <source>
        <dbReference type="EMBL" id="KAJ4848581.1"/>
    </source>
</evidence>
<feature type="compositionally biased region" description="Basic and acidic residues" evidence="1">
    <location>
        <begin position="318"/>
        <end position="336"/>
    </location>
</feature>
<dbReference type="PANTHER" id="PTHR31228">
    <property type="entry name" value="CYSTATIN/MONELLIN SUPERFAMILY PROTEIN"/>
    <property type="match status" value="1"/>
</dbReference>
<feature type="non-terminal residue" evidence="2">
    <location>
        <position position="507"/>
    </location>
</feature>
<name>A0A9Q0JMU0_9ROSI</name>
<gene>
    <name evidence="2" type="ORF">Tsubulata_020246</name>
</gene>
<feature type="compositionally biased region" description="Basic and acidic residues" evidence="1">
    <location>
        <begin position="72"/>
        <end position="82"/>
    </location>
</feature>
<evidence type="ECO:0000256" key="1">
    <source>
        <dbReference type="SAM" id="MobiDB-lite"/>
    </source>
</evidence>
<feature type="compositionally biased region" description="Acidic residues" evidence="1">
    <location>
        <begin position="83"/>
        <end position="98"/>
    </location>
</feature>
<dbReference type="AlphaFoldDB" id="A0A9Q0JMU0"/>
<organism evidence="2 3">
    <name type="scientific">Turnera subulata</name>
    <dbReference type="NCBI Taxonomy" id="218843"/>
    <lineage>
        <taxon>Eukaryota</taxon>
        <taxon>Viridiplantae</taxon>
        <taxon>Streptophyta</taxon>
        <taxon>Embryophyta</taxon>
        <taxon>Tracheophyta</taxon>
        <taxon>Spermatophyta</taxon>
        <taxon>Magnoliopsida</taxon>
        <taxon>eudicotyledons</taxon>
        <taxon>Gunneridae</taxon>
        <taxon>Pentapetalae</taxon>
        <taxon>rosids</taxon>
        <taxon>fabids</taxon>
        <taxon>Malpighiales</taxon>
        <taxon>Passifloraceae</taxon>
        <taxon>Turnera</taxon>
    </lineage>
</organism>
<comment type="caution">
    <text evidence="2">The sequence shown here is derived from an EMBL/GenBank/DDBJ whole genome shotgun (WGS) entry which is preliminary data.</text>
</comment>
<keyword evidence="3" id="KW-1185">Reference proteome</keyword>
<sequence length="507" mass="56817">MADSPSWSPSSSEEETKKKMKHGHDEPGFHRAASNFGAISSSAASNQEAESVAGDGVSGPEVDDPMTEDGSEEKAHHESTLREEEEQDAEYDSSDDEIRDSPALTVRETLGEDERKMYDKCVEQLQKTRGFHVDVSHLPEYLQGYFPIDVNKPHFQPQLLPLCERACLVVNKQATDRHLKFVKILKATCRSYMWPVFYLTFEVMDTLDKSGGPDGTVKNYQAVVVVMDTPEEHIVRVQLSTLLLTVLTLVLMGELRDMADSPSWSPSSSEEETKKKMKRDHDEPGSHRAASNFGAISSSAASNQEAESVAGDAASGPEVDHHMTEDGSEEKAHQESTSDDDDNTESGPQEKVDDDDEEEDNESDESDDEIRDCPAVSLRDTLNEDERDEYDRCVKQLEENRGFHVDVSRLPEWLRLHFPVDVNKPALQSFLEPLCERACQVVNKQATDRHLEFVKILKATSECRLWTVIDTLDKNGSPDGTVKTYQAVVCVVDCSHKRIVQALLHQY</sequence>
<feature type="compositionally biased region" description="Low complexity" evidence="1">
    <location>
        <begin position="1"/>
        <end position="11"/>
    </location>
</feature>
<feature type="compositionally biased region" description="Basic and acidic residues" evidence="1">
    <location>
        <begin position="271"/>
        <end position="286"/>
    </location>
</feature>
<feature type="compositionally biased region" description="Acidic residues" evidence="1">
    <location>
        <begin position="61"/>
        <end position="71"/>
    </location>
</feature>
<accession>A0A9Q0JMU0</accession>
<dbReference type="PANTHER" id="PTHR31228:SF22">
    <property type="entry name" value="CYSTATIN_MONELLIN SUPERFAMILY PROTEIN"/>
    <property type="match status" value="1"/>
</dbReference>
<dbReference type="EMBL" id="JAKUCV010000869">
    <property type="protein sequence ID" value="KAJ4848581.1"/>
    <property type="molecule type" value="Genomic_DNA"/>
</dbReference>
<feature type="compositionally biased region" description="Acidic residues" evidence="1">
    <location>
        <begin position="352"/>
        <end position="370"/>
    </location>
</feature>
<dbReference type="Proteomes" id="UP001141552">
    <property type="component" value="Unassembled WGS sequence"/>
</dbReference>
<feature type="compositionally biased region" description="Low complexity" evidence="1">
    <location>
        <begin position="38"/>
        <end position="53"/>
    </location>
</feature>
<proteinExistence type="predicted"/>
<feature type="region of interest" description="Disordered" evidence="1">
    <location>
        <begin position="1"/>
        <end position="110"/>
    </location>
</feature>
<dbReference type="OrthoDB" id="1588055at2759"/>
<protein>
    <submittedName>
        <fullName evidence="2">Uncharacterized protein</fullName>
    </submittedName>
</protein>
<feature type="compositionally biased region" description="Low complexity" evidence="1">
    <location>
        <begin position="295"/>
        <end position="310"/>
    </location>
</feature>